<dbReference type="AlphaFoldDB" id="A0A6J8AZ26"/>
<evidence type="ECO:0000256" key="1">
    <source>
        <dbReference type="PROSITE-ProRule" id="PRU00047"/>
    </source>
</evidence>
<sequence>MSRVSRQLSIHFYTKGFKGIKHDEISTEISNQIDINKVGSIQITGKDCIESLKDVESKDKLVVNGTTVRNRSVNFFDVEKSITHVTIKDAPYELDDCYIGTQMLRFGQVLPGSVKRGYIKGTDIENGAQYLDILNCEYVLPLRTSLGHFEVRLFADNNRTPCFHCKLTGHPSYQCKDRPKILNERRCYNCAAIGHLANACPNEPYCSYCNRKGHPRRDCESFKYDQEKEEYGKYGPEIFEGRQENKSDAHSDCDNDTFFEDGKSDTANTVNILIGASNCTRLGETDEKVINTSKSGANFENFPHSLDLAAQKTDSHKVDKVAICLGTNDISKHKDDSDQINLLVTKAVAQVKSAYPESHVGICSIIPRLWNREWKENGGDESFWNCGTNDSRGVGILLTKDFTHCFDISMIDNNGRIQIGEIKTNTAVYHIINLYTPNNGSDRKHFLENLKNLNDLYADDSTDHYNVLLGVFNCALDRKLDRAPSHQNEDTGLKELKSLLLKFELNDIWRSKFPTNRRYSFQRAHSFDKDIVKRWNDKQEYVDSSFGLTDNADCDLGLPYCSSSDEDEDYNDEERRDKDYYPTALLHCCSIGDVSFVQWCCNHGVNANRCTFSGWTITCFDCMCKWSYRNSTVVVRQWRRF</sequence>
<proteinExistence type="predicted"/>
<dbReference type="OrthoDB" id="5870588at2759"/>
<reference evidence="3 4" key="1">
    <citation type="submission" date="2020-06" db="EMBL/GenBank/DDBJ databases">
        <authorList>
            <person name="Li R."/>
            <person name="Bekaert M."/>
        </authorList>
    </citation>
    <scope>NUCLEOTIDE SEQUENCE [LARGE SCALE GENOMIC DNA]</scope>
    <source>
        <strain evidence="4">wild</strain>
    </source>
</reference>
<dbReference type="Proteomes" id="UP000507470">
    <property type="component" value="Unassembled WGS sequence"/>
</dbReference>
<dbReference type="Gene3D" id="4.10.60.10">
    <property type="entry name" value="Zinc finger, CCHC-type"/>
    <property type="match status" value="1"/>
</dbReference>
<name>A0A6J8AZ26_MYTCO</name>
<dbReference type="PANTHER" id="PTHR23002">
    <property type="entry name" value="ZINC FINGER CCHC DOMAIN CONTAINING PROTEIN"/>
    <property type="match status" value="1"/>
</dbReference>
<dbReference type="PROSITE" id="PS50158">
    <property type="entry name" value="ZF_CCHC"/>
    <property type="match status" value="1"/>
</dbReference>
<keyword evidence="1" id="KW-0863">Zinc-finger</keyword>
<keyword evidence="1" id="KW-0862">Zinc</keyword>
<evidence type="ECO:0000259" key="2">
    <source>
        <dbReference type="PROSITE" id="PS50158"/>
    </source>
</evidence>
<dbReference type="EMBL" id="CACVKT020002214">
    <property type="protein sequence ID" value="CAC5376559.1"/>
    <property type="molecule type" value="Genomic_DNA"/>
</dbReference>
<dbReference type="InterPro" id="IPR036875">
    <property type="entry name" value="Znf_CCHC_sf"/>
</dbReference>
<feature type="domain" description="CCHC-type" evidence="2">
    <location>
        <begin position="185"/>
        <end position="202"/>
    </location>
</feature>
<dbReference type="SMART" id="SM00343">
    <property type="entry name" value="ZnF_C2HC"/>
    <property type="match status" value="3"/>
</dbReference>
<dbReference type="GO" id="GO:0003676">
    <property type="term" value="F:nucleic acid binding"/>
    <property type="evidence" value="ECO:0007669"/>
    <property type="project" value="InterPro"/>
</dbReference>
<accession>A0A6J8AZ26</accession>
<dbReference type="InterPro" id="IPR001878">
    <property type="entry name" value="Znf_CCHC"/>
</dbReference>
<protein>
    <submittedName>
        <fullName evidence="3">CNBP</fullName>
    </submittedName>
</protein>
<dbReference type="InterPro" id="IPR051714">
    <property type="entry name" value="Znf_CCHC_NABP"/>
</dbReference>
<evidence type="ECO:0000313" key="4">
    <source>
        <dbReference type="Proteomes" id="UP000507470"/>
    </source>
</evidence>
<keyword evidence="4" id="KW-1185">Reference proteome</keyword>
<evidence type="ECO:0000313" key="3">
    <source>
        <dbReference type="EMBL" id="CAC5376559.1"/>
    </source>
</evidence>
<keyword evidence="1" id="KW-0479">Metal-binding</keyword>
<dbReference type="SUPFAM" id="SSF56219">
    <property type="entry name" value="DNase I-like"/>
    <property type="match status" value="1"/>
</dbReference>
<dbReference type="InterPro" id="IPR036691">
    <property type="entry name" value="Endo/exonu/phosph_ase_sf"/>
</dbReference>
<dbReference type="GO" id="GO:0008270">
    <property type="term" value="F:zinc ion binding"/>
    <property type="evidence" value="ECO:0007669"/>
    <property type="project" value="UniProtKB-KW"/>
</dbReference>
<gene>
    <name evidence="3" type="ORF">MCOR_13159</name>
</gene>
<dbReference type="Gene3D" id="3.60.10.10">
    <property type="entry name" value="Endonuclease/exonuclease/phosphatase"/>
    <property type="match status" value="1"/>
</dbReference>
<dbReference type="SUPFAM" id="SSF57756">
    <property type="entry name" value="Retrovirus zinc finger-like domains"/>
    <property type="match status" value="1"/>
</dbReference>
<dbReference type="Pfam" id="PF00098">
    <property type="entry name" value="zf-CCHC"/>
    <property type="match status" value="1"/>
</dbReference>
<organism evidence="3 4">
    <name type="scientific">Mytilus coruscus</name>
    <name type="common">Sea mussel</name>
    <dbReference type="NCBI Taxonomy" id="42192"/>
    <lineage>
        <taxon>Eukaryota</taxon>
        <taxon>Metazoa</taxon>
        <taxon>Spiralia</taxon>
        <taxon>Lophotrochozoa</taxon>
        <taxon>Mollusca</taxon>
        <taxon>Bivalvia</taxon>
        <taxon>Autobranchia</taxon>
        <taxon>Pteriomorphia</taxon>
        <taxon>Mytilida</taxon>
        <taxon>Mytiloidea</taxon>
        <taxon>Mytilidae</taxon>
        <taxon>Mytilinae</taxon>
        <taxon>Mytilus</taxon>
    </lineage>
</organism>
<dbReference type="SUPFAM" id="SSF52266">
    <property type="entry name" value="SGNH hydrolase"/>
    <property type="match status" value="1"/>
</dbReference>